<dbReference type="PANTHER" id="PTHR46494">
    <property type="entry name" value="CORA FAMILY METAL ION TRANSPORTER (EUROFUNG)"/>
    <property type="match status" value="1"/>
</dbReference>
<dbReference type="InterPro" id="IPR045861">
    <property type="entry name" value="CorA_cytoplasmic_dom"/>
</dbReference>
<dbReference type="GO" id="GO:0050897">
    <property type="term" value="F:cobalt ion binding"/>
    <property type="evidence" value="ECO:0007669"/>
    <property type="project" value="TreeGrafter"/>
</dbReference>
<dbReference type="AlphaFoldDB" id="A0A418PSE1"/>
<evidence type="ECO:0000256" key="4">
    <source>
        <dbReference type="ARBA" id="ARBA00022475"/>
    </source>
</evidence>
<evidence type="ECO:0000256" key="9">
    <source>
        <dbReference type="ARBA" id="ARBA00023136"/>
    </source>
</evidence>
<protein>
    <submittedName>
        <fullName evidence="13">Magnesium transporter CorA</fullName>
    </submittedName>
</protein>
<gene>
    <name evidence="13" type="ORF">D0X99_10080</name>
</gene>
<dbReference type="Gene3D" id="3.30.460.20">
    <property type="entry name" value="CorA soluble domain-like"/>
    <property type="match status" value="1"/>
</dbReference>
<dbReference type="SUPFAM" id="SSF144083">
    <property type="entry name" value="Magnesium transport protein CorA, transmembrane region"/>
    <property type="match status" value="1"/>
</dbReference>
<dbReference type="GO" id="GO:0005886">
    <property type="term" value="C:plasma membrane"/>
    <property type="evidence" value="ECO:0007669"/>
    <property type="project" value="UniProtKB-SubCell"/>
</dbReference>
<dbReference type="Gene3D" id="1.20.58.340">
    <property type="entry name" value="Magnesium transport protein CorA, transmembrane region"/>
    <property type="match status" value="2"/>
</dbReference>
<feature type="transmembrane region" description="Helical" evidence="12">
    <location>
        <begin position="235"/>
        <end position="255"/>
    </location>
</feature>
<dbReference type="Proteomes" id="UP000283522">
    <property type="component" value="Unassembled WGS sequence"/>
</dbReference>
<dbReference type="SUPFAM" id="SSF143865">
    <property type="entry name" value="CorA soluble domain-like"/>
    <property type="match status" value="1"/>
</dbReference>
<evidence type="ECO:0000256" key="10">
    <source>
        <dbReference type="ARBA" id="ARBA00034269"/>
    </source>
</evidence>
<comment type="caution">
    <text evidence="13">The sequence shown here is derived from an EMBL/GenBank/DDBJ whole genome shotgun (WGS) entry which is preliminary data.</text>
</comment>
<evidence type="ECO:0000256" key="8">
    <source>
        <dbReference type="ARBA" id="ARBA00023065"/>
    </source>
</evidence>
<comment type="catalytic activity">
    <reaction evidence="10">
        <text>Mg(2+)(in) = Mg(2+)(out)</text>
        <dbReference type="Rhea" id="RHEA:29827"/>
        <dbReference type="ChEBI" id="CHEBI:18420"/>
    </reaction>
</comment>
<evidence type="ECO:0000313" key="14">
    <source>
        <dbReference type="Proteomes" id="UP000283522"/>
    </source>
</evidence>
<evidence type="ECO:0000256" key="12">
    <source>
        <dbReference type="SAM" id="Phobius"/>
    </source>
</evidence>
<evidence type="ECO:0000256" key="1">
    <source>
        <dbReference type="ARBA" id="ARBA00004651"/>
    </source>
</evidence>
<keyword evidence="3" id="KW-0813">Transport</keyword>
<proteinExistence type="inferred from homology"/>
<dbReference type="Pfam" id="PF01544">
    <property type="entry name" value="CorA"/>
    <property type="match status" value="1"/>
</dbReference>
<evidence type="ECO:0000256" key="6">
    <source>
        <dbReference type="ARBA" id="ARBA00022842"/>
    </source>
</evidence>
<dbReference type="PANTHER" id="PTHR46494:SF1">
    <property type="entry name" value="CORA FAMILY METAL ION TRANSPORTER (EUROFUNG)"/>
    <property type="match status" value="1"/>
</dbReference>
<feature type="transmembrane region" description="Helical" evidence="12">
    <location>
        <begin position="267"/>
        <end position="287"/>
    </location>
</feature>
<evidence type="ECO:0000256" key="2">
    <source>
        <dbReference type="ARBA" id="ARBA00009765"/>
    </source>
</evidence>
<keyword evidence="7 12" id="KW-1133">Transmembrane helix</keyword>
<dbReference type="FunFam" id="1.20.58.340:FF:000004">
    <property type="entry name" value="Magnesium transport protein CorA"/>
    <property type="match status" value="1"/>
</dbReference>
<comment type="similarity">
    <text evidence="2">Belongs to the CorA metal ion transporter (MIT) (TC 1.A.35) family.</text>
</comment>
<accession>A0A418PSE1</accession>
<dbReference type="GO" id="GO:0000287">
    <property type="term" value="F:magnesium ion binding"/>
    <property type="evidence" value="ECO:0007669"/>
    <property type="project" value="TreeGrafter"/>
</dbReference>
<keyword evidence="14" id="KW-1185">Reference proteome</keyword>
<comment type="function">
    <text evidence="11">Mediates influx of magnesium ions. Alternates between open and closed states. Activated by low cytoplasmic Mg(2+) levels. Inactive when cytoplasmic Mg(2+) levels are high.</text>
</comment>
<name>A0A418PSE1_9BACT</name>
<dbReference type="OrthoDB" id="9803416at2"/>
<keyword evidence="6" id="KW-0460">Magnesium</keyword>
<dbReference type="InterPro" id="IPR002523">
    <property type="entry name" value="MgTranspt_CorA/ZnTranspt_ZntB"/>
</dbReference>
<organism evidence="13 14">
    <name type="scientific">Algoriphagus lacus</name>
    <dbReference type="NCBI Taxonomy" id="2056311"/>
    <lineage>
        <taxon>Bacteria</taxon>
        <taxon>Pseudomonadati</taxon>
        <taxon>Bacteroidota</taxon>
        <taxon>Cytophagia</taxon>
        <taxon>Cytophagales</taxon>
        <taxon>Cyclobacteriaceae</taxon>
        <taxon>Algoriphagus</taxon>
    </lineage>
</organism>
<dbReference type="GO" id="GO:0015095">
    <property type="term" value="F:magnesium ion transmembrane transporter activity"/>
    <property type="evidence" value="ECO:0007669"/>
    <property type="project" value="TreeGrafter"/>
</dbReference>
<reference evidence="13 14" key="1">
    <citation type="submission" date="2018-09" db="EMBL/GenBank/DDBJ databases">
        <authorList>
            <person name="Wang X."/>
            <person name="Du Z."/>
        </authorList>
    </citation>
    <scope>NUCLEOTIDE SEQUENCE [LARGE SCALE GENOMIC DNA]</scope>
    <source>
        <strain evidence="13 14">N3</strain>
    </source>
</reference>
<dbReference type="GO" id="GO:0015087">
    <property type="term" value="F:cobalt ion transmembrane transporter activity"/>
    <property type="evidence" value="ECO:0007669"/>
    <property type="project" value="TreeGrafter"/>
</dbReference>
<keyword evidence="5 12" id="KW-0812">Transmembrane</keyword>
<evidence type="ECO:0000313" key="13">
    <source>
        <dbReference type="EMBL" id="RIW15762.1"/>
    </source>
</evidence>
<evidence type="ECO:0000256" key="3">
    <source>
        <dbReference type="ARBA" id="ARBA00022448"/>
    </source>
</evidence>
<evidence type="ECO:0000256" key="11">
    <source>
        <dbReference type="ARBA" id="ARBA00045497"/>
    </source>
</evidence>
<keyword evidence="4" id="KW-1003">Cell membrane</keyword>
<dbReference type="EMBL" id="QXML01000004">
    <property type="protein sequence ID" value="RIW15762.1"/>
    <property type="molecule type" value="Genomic_DNA"/>
</dbReference>
<sequence length="293" mass="34480">MTQFKKSFGKFEWLDLEKPKPKDLLELTQPYHIDLNLLEDALEHGHLPKLEKHGDFTFIILRAYSVEPHQNHATVAQLSNKIAFLINESRLITIHQKPFEFLEKCKNEDFEDSEALMLSIILEMITTFEAPMQWLSEKMDENEKEIFLSKRGKISIEHLYYQKAKARICRKLLQLSQNVLNQLTVEEKYISNLQDIKESAISYMLHFDEVIEDAHAILNTHLSLSAQKSNEVMKLLTIFSAFFLPLTFIVGVYGMNFDYMPELGWKWGYYLTWGVMITVSIVIFTWFKRKKFV</sequence>
<evidence type="ECO:0000256" key="7">
    <source>
        <dbReference type="ARBA" id="ARBA00022989"/>
    </source>
</evidence>
<keyword evidence="9 12" id="KW-0472">Membrane</keyword>
<evidence type="ECO:0000256" key="5">
    <source>
        <dbReference type="ARBA" id="ARBA00022692"/>
    </source>
</evidence>
<keyword evidence="8" id="KW-0406">Ion transport</keyword>
<comment type="subcellular location">
    <subcellularLocation>
        <location evidence="1">Cell membrane</location>
        <topology evidence="1">Multi-pass membrane protein</topology>
    </subcellularLocation>
</comment>
<dbReference type="InterPro" id="IPR045863">
    <property type="entry name" value="CorA_TM1_TM2"/>
</dbReference>
<dbReference type="RefSeq" id="WP_119477687.1">
    <property type="nucleotide sequence ID" value="NZ_QXML01000004.1"/>
</dbReference>